<feature type="compositionally biased region" description="Polar residues" evidence="4">
    <location>
        <begin position="412"/>
        <end position="424"/>
    </location>
</feature>
<sequence length="1011" mass="107960">MPLLSPTASDPLSQFQQFNWSPNLFPENETPAPSKTVGSSALQSLSYAGNEPVALSPIGSQCYSNQSSLSTNSSNESSAQVGGSAQLRELPRSGPRDRRADSGDGTESEQNPSPPLLNDHLSHTALREPSKQPFFRSSPPTLLEQPMPATLEISLSPINAASASNQSNHHPTAITRASSIPNSSGTGSVEQPNPPMPRSPTTLWMGDLESWMDEDYVRRCLIMMGWHLPHFVPTSSAGSKADIGPNGVNVKIKMISGASPSSAYCFLTYPTAEMAQHAWRMISNLPPTLMPGCERTFKLNWATGLPGVQPTWDREFSVFIRDLDREVTEGELVALFTCSFPSTKSAKIMGDLSTGLSRGYAFIRFGEESDMHRALALGRSKNGTGLFLRGRCIKITEASGSSGTAGDHSQHRSSISTSNHQSVQRARAEPASGALIASHADDLTESRNKAQSMFSSSRMVTNSMANDPSKAALRIHRESISQGTGGLSALRPSSSHPPLTSIVTHSNPTHPRLVTNSLVPDQTNTHMRFNHDGISQAANRLSSSMSALRLSPSYPPLSTATHSSQTHSLPVHAASFPRTISACSPIMDRNQSVPAPLLPNHYSSSLSRSVCSLAPQGFLPSCPSHYTTAAGVAPVPGPTMLNSSTMPVARPPIPQSNHLISNITSPSAMLPSLSSSIGHRNSVSGYMGSTGLLPSHTGVAAPNLTSQHHQVHSPYDAFLPTIDPATSPNSVNSHLAALSQIASVAHDASNDPSNTTVFVGGLPACISEGTLKTFFQNFGEITYVKIPPNKGCGFVQYVRREDAQQAMLKMHDFPIHGKSRIRLSWGRSLGDKQVEYVKKLSSALNISFESVWKIVQGQDPSMIKQIASTLGGGSAAPQPAPTPVRPSLPTRRESDQPYPTHSYSGLMPAISTRSSYTQGLSSCQPASNSCGPLSSPLPSSGLQSTWIGPMANRQLGFSSDRSLGSVVNADFPTPLPSRRATIQPVTPSYLSFDNISSGPNSGFDNRWGFPI</sequence>
<evidence type="ECO:0000313" key="6">
    <source>
        <dbReference type="EMBL" id="PLW05717.1"/>
    </source>
</evidence>
<dbReference type="InterPro" id="IPR050825">
    <property type="entry name" value="RBM42_RBP45_47-like"/>
</dbReference>
<dbReference type="Proteomes" id="UP000235392">
    <property type="component" value="Unassembled WGS sequence"/>
</dbReference>
<evidence type="ECO:0000256" key="3">
    <source>
        <dbReference type="PROSITE-ProRule" id="PRU00176"/>
    </source>
</evidence>
<keyword evidence="1" id="KW-0677">Repeat</keyword>
<protein>
    <recommendedName>
        <fullName evidence="5">RRM domain-containing protein</fullName>
    </recommendedName>
</protein>
<feature type="compositionally biased region" description="Polar residues" evidence="4">
    <location>
        <begin position="449"/>
        <end position="464"/>
    </location>
</feature>
<dbReference type="SUPFAM" id="SSF54928">
    <property type="entry name" value="RNA-binding domain, RBD"/>
    <property type="match status" value="2"/>
</dbReference>
<evidence type="ECO:0000256" key="1">
    <source>
        <dbReference type="ARBA" id="ARBA00022737"/>
    </source>
</evidence>
<dbReference type="GO" id="GO:0003729">
    <property type="term" value="F:mRNA binding"/>
    <property type="evidence" value="ECO:0007669"/>
    <property type="project" value="InterPro"/>
</dbReference>
<dbReference type="PROSITE" id="PS50102">
    <property type="entry name" value="RRM"/>
    <property type="match status" value="2"/>
</dbReference>
<comment type="caution">
    <text evidence="6">The sequence shown here is derived from an EMBL/GenBank/DDBJ whole genome shotgun (WGS) entry which is preliminary data.</text>
</comment>
<feature type="compositionally biased region" description="Polar residues" evidence="4">
    <location>
        <begin position="1"/>
        <end position="22"/>
    </location>
</feature>
<feature type="compositionally biased region" description="Polar residues" evidence="4">
    <location>
        <begin position="162"/>
        <end position="191"/>
    </location>
</feature>
<feature type="region of interest" description="Disordered" evidence="4">
    <location>
        <begin position="53"/>
        <end position="121"/>
    </location>
</feature>
<feature type="domain" description="RRM" evidence="5">
    <location>
        <begin position="316"/>
        <end position="400"/>
    </location>
</feature>
<dbReference type="PANTHER" id="PTHR47640:SF10">
    <property type="entry name" value="TRNA SELENOCYSTEINE 1-ASSOCIATED PROTEIN 1-RELATED"/>
    <property type="match status" value="1"/>
</dbReference>
<feature type="region of interest" description="Disordered" evidence="4">
    <location>
        <begin position="162"/>
        <end position="200"/>
    </location>
</feature>
<feature type="compositionally biased region" description="Basic and acidic residues" evidence="4">
    <location>
        <begin position="439"/>
        <end position="448"/>
    </location>
</feature>
<keyword evidence="2 3" id="KW-0694">RNA-binding</keyword>
<organism evidence="6 8">
    <name type="scientific">Puccinia coronata f. sp. avenae</name>
    <dbReference type="NCBI Taxonomy" id="200324"/>
    <lineage>
        <taxon>Eukaryota</taxon>
        <taxon>Fungi</taxon>
        <taxon>Dikarya</taxon>
        <taxon>Basidiomycota</taxon>
        <taxon>Pucciniomycotina</taxon>
        <taxon>Pucciniomycetes</taxon>
        <taxon>Pucciniales</taxon>
        <taxon>Pucciniaceae</taxon>
        <taxon>Puccinia</taxon>
    </lineage>
</organism>
<dbReference type="AlphaFoldDB" id="A0A2N5RXK2"/>
<feature type="domain" description="RRM" evidence="5">
    <location>
        <begin position="755"/>
        <end position="828"/>
    </location>
</feature>
<evidence type="ECO:0000259" key="5">
    <source>
        <dbReference type="PROSITE" id="PS50102"/>
    </source>
</evidence>
<dbReference type="PANTHER" id="PTHR47640">
    <property type="entry name" value="TRNA SELENOCYSTEINE 1-ASSOCIATED PROTEIN 1-RELATED-RELATED"/>
    <property type="match status" value="1"/>
</dbReference>
<evidence type="ECO:0000256" key="4">
    <source>
        <dbReference type="SAM" id="MobiDB-lite"/>
    </source>
</evidence>
<feature type="compositionally biased region" description="Basic and acidic residues" evidence="4">
    <location>
        <begin position="89"/>
        <end position="102"/>
    </location>
</feature>
<feature type="region of interest" description="Disordered" evidence="4">
    <location>
        <begin position="1"/>
        <end position="40"/>
    </location>
</feature>
<feature type="compositionally biased region" description="Polar residues" evidence="4">
    <location>
        <begin position="31"/>
        <end position="40"/>
    </location>
</feature>
<evidence type="ECO:0000313" key="7">
    <source>
        <dbReference type="EMBL" id="PLW45681.1"/>
    </source>
</evidence>
<proteinExistence type="predicted"/>
<feature type="region of interest" description="Disordered" evidence="4">
    <location>
        <begin position="398"/>
        <end position="464"/>
    </location>
</feature>
<reference evidence="6 8" key="1">
    <citation type="submission" date="2017-11" db="EMBL/GenBank/DDBJ databases">
        <title>De novo assembly and phasing of dikaryotic genomes from two isolates of Puccinia coronata f. sp. avenae, the causal agent of oat crown rust.</title>
        <authorList>
            <person name="Miller M.E."/>
            <person name="Zhang Y."/>
            <person name="Omidvar V."/>
            <person name="Sperschneider J."/>
            <person name="Schwessinger B."/>
            <person name="Raley C."/>
            <person name="Palmer J.M."/>
            <person name="Garnica D."/>
            <person name="Upadhyaya N."/>
            <person name="Rathjen J."/>
            <person name="Taylor J.M."/>
            <person name="Park R.F."/>
            <person name="Dodds P.N."/>
            <person name="Hirsch C.D."/>
            <person name="Kianian S.F."/>
            <person name="Figueroa M."/>
        </authorList>
    </citation>
    <scope>NUCLEOTIDE SEQUENCE [LARGE SCALE GENOMIC DNA]</scope>
    <source>
        <strain evidence="6">12SD80</strain>
    </source>
</reference>
<dbReference type="EMBL" id="PGCI01000046">
    <property type="protein sequence ID" value="PLW45681.1"/>
    <property type="molecule type" value="Genomic_DNA"/>
</dbReference>
<gene>
    <name evidence="7" type="ORF">PCASD_07044</name>
    <name evidence="6" type="ORF">PCASD_26116</name>
</gene>
<feature type="region of interest" description="Disordered" evidence="4">
    <location>
        <begin position="869"/>
        <end position="904"/>
    </location>
</feature>
<name>A0A2N5RXK2_9BASI</name>
<evidence type="ECO:0000313" key="8">
    <source>
        <dbReference type="Proteomes" id="UP000235392"/>
    </source>
</evidence>
<dbReference type="InterPro" id="IPR000504">
    <property type="entry name" value="RRM_dom"/>
</dbReference>
<dbReference type="InterPro" id="IPR035979">
    <property type="entry name" value="RBD_domain_sf"/>
</dbReference>
<dbReference type="SMART" id="SM00360">
    <property type="entry name" value="RRM"/>
    <property type="match status" value="2"/>
</dbReference>
<dbReference type="EMBL" id="PGCI01001303">
    <property type="protein sequence ID" value="PLW05717.1"/>
    <property type="molecule type" value="Genomic_DNA"/>
</dbReference>
<feature type="compositionally biased region" description="Low complexity" evidence="4">
    <location>
        <begin position="64"/>
        <end position="78"/>
    </location>
</feature>
<dbReference type="Pfam" id="PF00076">
    <property type="entry name" value="RRM_1"/>
    <property type="match status" value="2"/>
</dbReference>
<evidence type="ECO:0000256" key="2">
    <source>
        <dbReference type="ARBA" id="ARBA00022884"/>
    </source>
</evidence>
<dbReference type="GO" id="GO:0005829">
    <property type="term" value="C:cytosol"/>
    <property type="evidence" value="ECO:0007669"/>
    <property type="project" value="TreeGrafter"/>
</dbReference>
<accession>A0A2N5RXK2</accession>
<dbReference type="Gene3D" id="3.30.70.330">
    <property type="match status" value="3"/>
</dbReference>
<dbReference type="InterPro" id="IPR012677">
    <property type="entry name" value="Nucleotide-bd_a/b_plait_sf"/>
</dbReference>